<name>A0ACC4BIJ4_POPAL</name>
<comment type="caution">
    <text evidence="1">The sequence shown here is derived from an EMBL/GenBank/DDBJ whole genome shotgun (WGS) entry which is preliminary data.</text>
</comment>
<protein>
    <submittedName>
        <fullName evidence="1">Uncharacterized protein</fullName>
    </submittedName>
</protein>
<keyword evidence="2" id="KW-1185">Reference proteome</keyword>
<dbReference type="Proteomes" id="UP000309997">
    <property type="component" value="Unassembled WGS sequence"/>
</dbReference>
<reference evidence="1 2" key="1">
    <citation type="journal article" date="2024" name="Plant Biotechnol. J.">
        <title>Genome and CRISPR/Cas9 system of a widespread forest tree (Populus alba) in the world.</title>
        <authorList>
            <person name="Liu Y.J."/>
            <person name="Jiang P.F."/>
            <person name="Han X.M."/>
            <person name="Li X.Y."/>
            <person name="Wang H.M."/>
            <person name="Wang Y.J."/>
            <person name="Wang X.X."/>
            <person name="Zeng Q.Y."/>
        </authorList>
    </citation>
    <scope>NUCLEOTIDE SEQUENCE [LARGE SCALE GENOMIC DNA]</scope>
    <source>
        <strain evidence="2">cv. PAL-ZL1</strain>
    </source>
</reference>
<proteinExistence type="predicted"/>
<dbReference type="EMBL" id="RCHU02000010">
    <property type="protein sequence ID" value="KAL3578171.1"/>
    <property type="molecule type" value="Genomic_DNA"/>
</dbReference>
<sequence length="67" mass="7782">MHECSCKARADLEVKPKEGIWRRPTGNDGSTLLMMDMITVTRLERIPISYYRERSLEAGDSILFVFF</sequence>
<organism evidence="1 2">
    <name type="scientific">Populus alba</name>
    <name type="common">White poplar</name>
    <dbReference type="NCBI Taxonomy" id="43335"/>
    <lineage>
        <taxon>Eukaryota</taxon>
        <taxon>Viridiplantae</taxon>
        <taxon>Streptophyta</taxon>
        <taxon>Embryophyta</taxon>
        <taxon>Tracheophyta</taxon>
        <taxon>Spermatophyta</taxon>
        <taxon>Magnoliopsida</taxon>
        <taxon>eudicotyledons</taxon>
        <taxon>Gunneridae</taxon>
        <taxon>Pentapetalae</taxon>
        <taxon>rosids</taxon>
        <taxon>fabids</taxon>
        <taxon>Malpighiales</taxon>
        <taxon>Salicaceae</taxon>
        <taxon>Saliceae</taxon>
        <taxon>Populus</taxon>
    </lineage>
</organism>
<gene>
    <name evidence="1" type="ORF">D5086_019675</name>
</gene>
<evidence type="ECO:0000313" key="1">
    <source>
        <dbReference type="EMBL" id="KAL3578171.1"/>
    </source>
</evidence>
<evidence type="ECO:0000313" key="2">
    <source>
        <dbReference type="Proteomes" id="UP000309997"/>
    </source>
</evidence>
<accession>A0ACC4BIJ4</accession>